<feature type="domain" description="Phosphoribosyltransferase" evidence="2">
    <location>
        <begin position="162"/>
        <end position="212"/>
    </location>
</feature>
<comment type="similarity">
    <text evidence="1">Belongs to the ComF/GntX family.</text>
</comment>
<dbReference type="EMBL" id="JBFBMH010000018">
    <property type="protein sequence ID" value="MEW1975868.1"/>
    <property type="molecule type" value="Genomic_DNA"/>
</dbReference>
<dbReference type="Gene3D" id="3.40.50.2020">
    <property type="match status" value="1"/>
</dbReference>
<sequence length="225" mass="23607">MPFAESWSSLVDELAAFALSGCCAGCDLLGTLLCDECGQALIAAPMRQKTPGGLPVTAALVYRAVTARCIRRLKEEGETLLSRPLGTALGTALEAAIADGAYGAEWPLLVPVPTSTAAFRRRGYRVPELLIRRAGFASSRLLASVRSTADQRGLGALERGRNVSGSMRARHARDAREVLVIDDVVTTGATLDEAARALTTAGFRVRGAVALAATPRHSGFQANAS</sequence>
<keyword evidence="3" id="KW-0808">Transferase</keyword>
<dbReference type="PANTHER" id="PTHR47505:SF1">
    <property type="entry name" value="DNA UTILIZATION PROTEIN YHGH"/>
    <property type="match status" value="1"/>
</dbReference>
<evidence type="ECO:0000313" key="3">
    <source>
        <dbReference type="EMBL" id="MEW1975868.1"/>
    </source>
</evidence>
<dbReference type="SUPFAM" id="SSF53271">
    <property type="entry name" value="PRTase-like"/>
    <property type="match status" value="1"/>
</dbReference>
<keyword evidence="3" id="KW-0328">Glycosyltransferase</keyword>
<dbReference type="Pfam" id="PF00156">
    <property type="entry name" value="Pribosyltran"/>
    <property type="match status" value="1"/>
</dbReference>
<dbReference type="Proteomes" id="UP001553715">
    <property type="component" value="Unassembled WGS sequence"/>
</dbReference>
<dbReference type="PANTHER" id="PTHR47505">
    <property type="entry name" value="DNA UTILIZATION PROTEIN YHGH"/>
    <property type="match status" value="1"/>
</dbReference>
<dbReference type="RefSeq" id="WP_366233110.1">
    <property type="nucleotide sequence ID" value="NZ_JBFBMH010000018.1"/>
</dbReference>
<accession>A0ABV3LJ29</accession>
<dbReference type="InterPro" id="IPR029057">
    <property type="entry name" value="PRTase-like"/>
</dbReference>
<evidence type="ECO:0000313" key="4">
    <source>
        <dbReference type="Proteomes" id="UP001553715"/>
    </source>
</evidence>
<name>A0ABV3LJ29_9MICO</name>
<evidence type="ECO:0000256" key="1">
    <source>
        <dbReference type="ARBA" id="ARBA00008007"/>
    </source>
</evidence>
<evidence type="ECO:0000259" key="2">
    <source>
        <dbReference type="Pfam" id="PF00156"/>
    </source>
</evidence>
<organism evidence="3 4">
    <name type="scientific">Microbacterium profundi</name>
    <dbReference type="NCBI Taxonomy" id="450380"/>
    <lineage>
        <taxon>Bacteria</taxon>
        <taxon>Bacillati</taxon>
        <taxon>Actinomycetota</taxon>
        <taxon>Actinomycetes</taxon>
        <taxon>Micrococcales</taxon>
        <taxon>Microbacteriaceae</taxon>
        <taxon>Microbacterium</taxon>
    </lineage>
</organism>
<reference evidence="3 4" key="1">
    <citation type="submission" date="2024-06" db="EMBL/GenBank/DDBJ databases">
        <title>The Natural Products Discovery Center: Release of the First 8490 Sequenced Strains for Exploring Actinobacteria Biosynthetic Diversity.</title>
        <authorList>
            <person name="Kalkreuter E."/>
            <person name="Kautsar S.A."/>
            <person name="Yang D."/>
            <person name="Bader C.D."/>
            <person name="Teijaro C.N."/>
            <person name="Fluegel L."/>
            <person name="Davis C.M."/>
            <person name="Simpson J.R."/>
            <person name="Lauterbach L."/>
            <person name="Steele A.D."/>
            <person name="Gui C."/>
            <person name="Meng S."/>
            <person name="Li G."/>
            <person name="Viehrig K."/>
            <person name="Ye F."/>
            <person name="Su P."/>
            <person name="Kiefer A.F."/>
            <person name="Nichols A."/>
            <person name="Cepeda A.J."/>
            <person name="Yan W."/>
            <person name="Fan B."/>
            <person name="Jiang Y."/>
            <person name="Adhikari A."/>
            <person name="Zheng C.-J."/>
            <person name="Schuster L."/>
            <person name="Cowan T.M."/>
            <person name="Smanski M.J."/>
            <person name="Chevrette M.G."/>
            <person name="De Carvalho L.P.S."/>
            <person name="Shen B."/>
        </authorList>
    </citation>
    <scope>NUCLEOTIDE SEQUENCE [LARGE SCALE GENOMIC DNA]</scope>
    <source>
        <strain evidence="3 4">NPDC077434</strain>
    </source>
</reference>
<dbReference type="CDD" id="cd06223">
    <property type="entry name" value="PRTases_typeI"/>
    <property type="match status" value="1"/>
</dbReference>
<dbReference type="InterPro" id="IPR000836">
    <property type="entry name" value="PRTase_dom"/>
</dbReference>
<proteinExistence type="inferred from homology"/>
<comment type="caution">
    <text evidence="3">The sequence shown here is derived from an EMBL/GenBank/DDBJ whole genome shotgun (WGS) entry which is preliminary data.</text>
</comment>
<protein>
    <submittedName>
        <fullName evidence="3">Phosphoribosyltransferase family protein</fullName>
    </submittedName>
</protein>
<dbReference type="InterPro" id="IPR051910">
    <property type="entry name" value="ComF/GntX_DNA_util-trans"/>
</dbReference>
<keyword evidence="4" id="KW-1185">Reference proteome</keyword>
<dbReference type="GO" id="GO:0016757">
    <property type="term" value="F:glycosyltransferase activity"/>
    <property type="evidence" value="ECO:0007669"/>
    <property type="project" value="UniProtKB-KW"/>
</dbReference>
<gene>
    <name evidence="3" type="ORF">AB0301_12450</name>
</gene>